<dbReference type="InterPro" id="IPR005523">
    <property type="entry name" value="DUF317_SPDY"/>
</dbReference>
<accession>A0A117RK70</accession>
<keyword evidence="3" id="KW-1185">Reference proteome</keyword>
<dbReference type="AlphaFoldDB" id="A0A117RK70"/>
<proteinExistence type="predicted"/>
<protein>
    <recommendedName>
        <fullName evidence="1">DUF317 domain-containing protein</fullName>
    </recommendedName>
</protein>
<evidence type="ECO:0000313" key="2">
    <source>
        <dbReference type="EMBL" id="KUN95353.1"/>
    </source>
</evidence>
<dbReference type="STRING" id="661399.AQJ67_35745"/>
<gene>
    <name evidence="2" type="ORF">AQJ67_35745</name>
</gene>
<dbReference type="EMBL" id="LMWY01000049">
    <property type="protein sequence ID" value="KUN95353.1"/>
    <property type="molecule type" value="Genomic_DNA"/>
</dbReference>
<evidence type="ECO:0000313" key="3">
    <source>
        <dbReference type="Proteomes" id="UP000053429"/>
    </source>
</evidence>
<comment type="caution">
    <text evidence="2">The sequence shown here is derived from an EMBL/GenBank/DDBJ whole genome shotgun (WGS) entry which is preliminary data.</text>
</comment>
<evidence type="ECO:0000259" key="1">
    <source>
        <dbReference type="Pfam" id="PF03771"/>
    </source>
</evidence>
<sequence length="188" mass="20475">MTAFTTVLASSYTKGPDAYLSGMDHRIDEALRPLTGAGWQRTDTWAATTCTAPDQLAGLTYSRRLPDSQAELHSDTHRWLLWGGKDGYHSRWYASFTSHTPIHLIAATTARLADPTPVLRYVPEVPSRNRGAAHITPVTPPVPTPLDVRRAAAARARTTIPRAVVRAPTAATASGPSAALPVRTFRRR</sequence>
<feature type="domain" description="DUF317" evidence="1">
    <location>
        <begin position="52"/>
        <end position="118"/>
    </location>
</feature>
<dbReference type="Pfam" id="PF03771">
    <property type="entry name" value="SPDY"/>
    <property type="match status" value="1"/>
</dbReference>
<organism evidence="2 3">
    <name type="scientific">Streptomyces caeruleatus</name>
    <dbReference type="NCBI Taxonomy" id="661399"/>
    <lineage>
        <taxon>Bacteria</taxon>
        <taxon>Bacillati</taxon>
        <taxon>Actinomycetota</taxon>
        <taxon>Actinomycetes</taxon>
        <taxon>Kitasatosporales</taxon>
        <taxon>Streptomycetaceae</taxon>
        <taxon>Streptomyces</taxon>
    </lineage>
</organism>
<name>A0A117RK70_9ACTN</name>
<reference evidence="2 3" key="1">
    <citation type="submission" date="2015-10" db="EMBL/GenBank/DDBJ databases">
        <title>Draft genome sequence of Streptomyces caeruleatus NRRL B-24802, type strain for the species Streptomyces caeruleatus.</title>
        <authorList>
            <person name="Ruckert C."/>
            <person name="Winkler A."/>
            <person name="Kalinowski J."/>
            <person name="Kampfer P."/>
            <person name="Glaeser S."/>
        </authorList>
    </citation>
    <scope>NUCLEOTIDE SEQUENCE [LARGE SCALE GENOMIC DNA]</scope>
    <source>
        <strain evidence="2 3">NRRL B-24802</strain>
    </source>
</reference>
<dbReference type="Proteomes" id="UP000053429">
    <property type="component" value="Unassembled WGS sequence"/>
</dbReference>